<evidence type="ECO:0000256" key="3">
    <source>
        <dbReference type="RuleBase" id="RU362118"/>
    </source>
</evidence>
<name>A0ABU3R1R5_9GAMM</name>
<evidence type="ECO:0000313" key="4">
    <source>
        <dbReference type="EMBL" id="MDU0113620.1"/>
    </source>
</evidence>
<dbReference type="PROSITE" id="PS00868">
    <property type="entry name" value="CYS_MET_METAB_PP"/>
    <property type="match status" value="1"/>
</dbReference>
<comment type="similarity">
    <text evidence="3">Belongs to the trans-sulfuration enzymes family.</text>
</comment>
<evidence type="ECO:0000313" key="5">
    <source>
        <dbReference type="Proteomes" id="UP001257914"/>
    </source>
</evidence>
<dbReference type="InterPro" id="IPR011821">
    <property type="entry name" value="O_succ_thio_ly"/>
</dbReference>
<reference evidence="4 5" key="1">
    <citation type="submission" date="2023-10" db="EMBL/GenBank/DDBJ databases">
        <title>Psychrosphaera aquimaarina strain SW33 isolated from seawater.</title>
        <authorList>
            <person name="Bayburt H."/>
            <person name="Kim J.M."/>
            <person name="Choi B.J."/>
            <person name="Jeon C.O."/>
        </authorList>
    </citation>
    <scope>NUCLEOTIDE SEQUENCE [LARGE SCALE GENOMIC DNA]</scope>
    <source>
        <strain evidence="4 5">KCTC 52743</strain>
    </source>
</reference>
<accession>A0ABU3R1R5</accession>
<dbReference type="Proteomes" id="UP001257914">
    <property type="component" value="Unassembled WGS sequence"/>
</dbReference>
<comment type="caution">
    <text evidence="4">The sequence shown here is derived from an EMBL/GenBank/DDBJ whole genome shotgun (WGS) entry which is preliminary data.</text>
</comment>
<evidence type="ECO:0000256" key="2">
    <source>
        <dbReference type="ARBA" id="ARBA00022898"/>
    </source>
</evidence>
<organism evidence="4 5">
    <name type="scientific">Psychrosphaera aquimarina</name>
    <dbReference type="NCBI Taxonomy" id="2044854"/>
    <lineage>
        <taxon>Bacteria</taxon>
        <taxon>Pseudomonadati</taxon>
        <taxon>Pseudomonadota</taxon>
        <taxon>Gammaproteobacteria</taxon>
        <taxon>Alteromonadales</taxon>
        <taxon>Pseudoalteromonadaceae</taxon>
        <taxon>Psychrosphaera</taxon>
    </lineage>
</organism>
<comment type="cofactor">
    <cofactor evidence="1 3">
        <name>pyridoxal 5'-phosphate</name>
        <dbReference type="ChEBI" id="CHEBI:597326"/>
    </cofactor>
</comment>
<dbReference type="PANTHER" id="PTHR11808:SF75">
    <property type="entry name" value="CYSTATHIONINE GAMMA-SYNTHASE"/>
    <property type="match status" value="1"/>
</dbReference>
<dbReference type="GO" id="GO:0003962">
    <property type="term" value="F:cystathionine gamma-synthase activity"/>
    <property type="evidence" value="ECO:0007669"/>
    <property type="project" value="UniProtKB-EC"/>
</dbReference>
<dbReference type="InterPro" id="IPR054542">
    <property type="entry name" value="Cys_met_metab_PP"/>
</dbReference>
<gene>
    <name evidence="4" type="primary">metB</name>
    <name evidence="4" type="ORF">RT723_11550</name>
</gene>
<protein>
    <submittedName>
        <fullName evidence="4">Cystathionine gamma-synthase</fullName>
        <ecNumber evidence="4">2.5.1.48</ecNumber>
    </submittedName>
</protein>
<sequence>MSNQSINNLDAETIAVQSGLNSDQSHNSVVAPIYLATNFEFDTITNKPNFDYSRGGNPTRDLLAQALAELERGKGAVVTSSGMAAINLVLQLLTPNDTLVAPKDCYGGTHRLFTSLAKRGGFNLVWLDFYAEDIEKQLLQTKPQMIWLETPSNPLLRLTDIKQFCQVAKQVNAKVVVDNTFLSPLGQSPIALGADIVVHSCTKYLNGHSDVISGAVISADEETHEQISWWANNTGVTGAPFDSYLILRGIRTLPIRIKQHSENALAIAETLLAHKNVTSVNYPGLPQHPDHQLALRQHKQHGGMVSFEINADDSQIDAFVKKLNLFTLAESLGGTESLICHPANMTHAAMDAEAQKEAGITPQLIRLSVGIEAKQDLINDLVQALDSLNSLKVASAFCSENETSIELETIATCRLSPALAALW</sequence>
<dbReference type="PANTHER" id="PTHR11808">
    <property type="entry name" value="TRANS-SULFURATION ENZYME FAMILY MEMBER"/>
    <property type="match status" value="1"/>
</dbReference>
<dbReference type="Pfam" id="PF01053">
    <property type="entry name" value="Cys_Met_Meta_PP"/>
    <property type="match status" value="1"/>
</dbReference>
<proteinExistence type="inferred from homology"/>
<dbReference type="EMBL" id="JAWCUA010000009">
    <property type="protein sequence ID" value="MDU0113620.1"/>
    <property type="molecule type" value="Genomic_DNA"/>
</dbReference>
<dbReference type="CDD" id="cd00614">
    <property type="entry name" value="CGS_like"/>
    <property type="match status" value="1"/>
</dbReference>
<dbReference type="InterPro" id="IPR000277">
    <property type="entry name" value="Cys/Met-Metab_PyrdxlP-dep_enz"/>
</dbReference>
<dbReference type="NCBIfam" id="TIGR02080">
    <property type="entry name" value="O_succ_thio_ly"/>
    <property type="match status" value="1"/>
</dbReference>
<dbReference type="EC" id="2.5.1.48" evidence="4"/>
<keyword evidence="2 3" id="KW-0663">Pyridoxal phosphate</keyword>
<keyword evidence="5" id="KW-1185">Reference proteome</keyword>
<evidence type="ECO:0000256" key="1">
    <source>
        <dbReference type="ARBA" id="ARBA00001933"/>
    </source>
</evidence>
<dbReference type="PIRSF" id="PIRSF001434">
    <property type="entry name" value="CGS"/>
    <property type="match status" value="1"/>
</dbReference>
<keyword evidence="4" id="KW-0808">Transferase</keyword>